<dbReference type="SUPFAM" id="SSF52218">
    <property type="entry name" value="Flavoproteins"/>
    <property type="match status" value="1"/>
</dbReference>
<keyword evidence="6" id="KW-1185">Reference proteome</keyword>
<feature type="signal peptide" evidence="3">
    <location>
        <begin position="1"/>
        <end position="32"/>
    </location>
</feature>
<dbReference type="PANTHER" id="PTHR39201">
    <property type="entry name" value="EXPORTED PROTEIN-RELATED"/>
    <property type="match status" value="1"/>
</dbReference>
<evidence type="ECO:0000259" key="4">
    <source>
        <dbReference type="Pfam" id="PF12682"/>
    </source>
</evidence>
<feature type="chain" id="PRO_5047037715" evidence="3">
    <location>
        <begin position="33"/>
        <end position="196"/>
    </location>
</feature>
<keyword evidence="2" id="KW-0288">FMN</keyword>
<reference evidence="5 6" key="1">
    <citation type="submission" date="2021-01" db="EMBL/GenBank/DDBJ databases">
        <title>Biogeographic distribution of Paracoccus.</title>
        <authorList>
            <person name="Hollensteiner J."/>
            <person name="Leineberger J."/>
            <person name="Brinkhoff T."/>
            <person name="Daniel R."/>
        </authorList>
    </citation>
    <scope>NUCLEOTIDE SEQUENCE [LARGE SCALE GENOMIC DNA]</scope>
    <source>
        <strain evidence="5 6">LMG25392</strain>
    </source>
</reference>
<sequence>MDEKFQRSRREAFQVLIAAAAGLSFASSPVTAQTLGRSNQLVAYLTRSGNTRVVAEALSRNVGADLFEIRTAEPYPVDYEAHVDLAQRQRDAEATPRLAEGVLDMARYETVFLGFPIWGGALPAPIRTFVATHDLAGKILVPFITHGGYGTGSAPETLAAIAADAQILEPFIQECDAERDTLRQISTWLADIDQEL</sequence>
<keyword evidence="3" id="KW-0732">Signal</keyword>
<dbReference type="RefSeq" id="WP_272857877.1">
    <property type="nucleotide sequence ID" value="NZ_CP067134.1"/>
</dbReference>
<gene>
    <name evidence="5" type="ORF">JHW45_11980</name>
</gene>
<evidence type="ECO:0000313" key="5">
    <source>
        <dbReference type="EMBL" id="WCR09798.1"/>
    </source>
</evidence>
<dbReference type="InterPro" id="IPR029039">
    <property type="entry name" value="Flavoprotein-like_sf"/>
</dbReference>
<dbReference type="Pfam" id="PF12682">
    <property type="entry name" value="Flavodoxin_4"/>
    <property type="match status" value="1"/>
</dbReference>
<evidence type="ECO:0000313" key="6">
    <source>
        <dbReference type="Proteomes" id="UP001218412"/>
    </source>
</evidence>
<dbReference type="PANTHER" id="PTHR39201:SF1">
    <property type="entry name" value="FLAVODOXIN-LIKE DOMAIN-CONTAINING PROTEIN"/>
    <property type="match status" value="1"/>
</dbReference>
<evidence type="ECO:0000256" key="3">
    <source>
        <dbReference type="SAM" id="SignalP"/>
    </source>
</evidence>
<feature type="domain" description="Flavodoxin-like" evidence="4">
    <location>
        <begin position="40"/>
        <end position="179"/>
    </location>
</feature>
<evidence type="ECO:0000256" key="2">
    <source>
        <dbReference type="ARBA" id="ARBA00022643"/>
    </source>
</evidence>
<dbReference type="Gene3D" id="3.40.50.360">
    <property type="match status" value="1"/>
</dbReference>
<dbReference type="InterPro" id="IPR008254">
    <property type="entry name" value="Flavodoxin/NO_synth"/>
</dbReference>
<dbReference type="EMBL" id="CP067134">
    <property type="protein sequence ID" value="WCR09798.1"/>
    <property type="molecule type" value="Genomic_DNA"/>
</dbReference>
<organism evidence="5 6">
    <name type="scientific">Paracoccus stylophorae</name>
    <dbReference type="NCBI Taxonomy" id="659350"/>
    <lineage>
        <taxon>Bacteria</taxon>
        <taxon>Pseudomonadati</taxon>
        <taxon>Pseudomonadota</taxon>
        <taxon>Alphaproteobacteria</taxon>
        <taxon>Rhodobacterales</taxon>
        <taxon>Paracoccaceae</taxon>
        <taxon>Paracoccus</taxon>
    </lineage>
</organism>
<keyword evidence="1" id="KW-0285">Flavoprotein</keyword>
<evidence type="ECO:0000256" key="1">
    <source>
        <dbReference type="ARBA" id="ARBA00022630"/>
    </source>
</evidence>
<name>A0ABY7SSF6_9RHOB</name>
<dbReference type="Proteomes" id="UP001218412">
    <property type="component" value="Chromosome"/>
</dbReference>
<protein>
    <submittedName>
        <fullName evidence="5">Flavodoxin</fullName>
    </submittedName>
</protein>
<accession>A0ABY7SSF6</accession>
<proteinExistence type="predicted"/>